<reference evidence="2 3" key="1">
    <citation type="journal article" date="2013" name="Genome Biol.">
        <title>The genome sequence of the most widely cultivated cacao type and its use to identify candidate genes regulating pod color.</title>
        <authorList>
            <person name="Motamayor J.C."/>
            <person name="Mockaitis K."/>
            <person name="Schmutz J."/>
            <person name="Haiminen N."/>
            <person name="Iii D.L."/>
            <person name="Cornejo O."/>
            <person name="Findley S.D."/>
            <person name="Zheng P."/>
            <person name="Utro F."/>
            <person name="Royaert S."/>
            <person name="Saski C."/>
            <person name="Jenkins J."/>
            <person name="Podicheti R."/>
            <person name="Zhao M."/>
            <person name="Scheffler B.E."/>
            <person name="Stack J.C."/>
            <person name="Feltus F.A."/>
            <person name="Mustiga G.M."/>
            <person name="Amores F."/>
            <person name="Phillips W."/>
            <person name="Marelli J.P."/>
            <person name="May G.D."/>
            <person name="Shapiro H."/>
            <person name="Ma J."/>
            <person name="Bustamante C.D."/>
            <person name="Schnell R.J."/>
            <person name="Main D."/>
            <person name="Gilbert D."/>
            <person name="Parida L."/>
            <person name="Kuhn D.N."/>
        </authorList>
    </citation>
    <scope>NUCLEOTIDE SEQUENCE [LARGE SCALE GENOMIC DNA]</scope>
    <source>
        <strain evidence="3">cv. Matina 1-6</strain>
    </source>
</reference>
<proteinExistence type="predicted"/>
<feature type="compositionally biased region" description="Basic and acidic residues" evidence="1">
    <location>
        <begin position="8"/>
        <end position="17"/>
    </location>
</feature>
<feature type="compositionally biased region" description="Polar residues" evidence="1">
    <location>
        <begin position="46"/>
        <end position="61"/>
    </location>
</feature>
<accession>A0A061FND5</accession>
<protein>
    <submittedName>
        <fullName evidence="2">Uncharacterized protein</fullName>
    </submittedName>
</protein>
<dbReference type="HOGENOM" id="CLU_1589356_0_0_1"/>
<keyword evidence="3" id="KW-1185">Reference proteome</keyword>
<dbReference type="Gramene" id="EOY18418">
    <property type="protein sequence ID" value="EOY18418"/>
    <property type="gene ID" value="TCM_043015"/>
</dbReference>
<sequence>MYRMSHCSQEETSKDAHQWNQDEDYSSDKNQQLQQPLLVSKDVHPTSYQSFHRPQQRQTSDGFIEEPPMQVYLSKRCPTTPTTGHSNTRSAQSPSVKAHSAQDPSVAVTKAEKLPPNVSTPKAEIPPGTVDSTETLWCIVKRTTPKNIAVRRTPTSSPPSRCSCCCIL</sequence>
<dbReference type="AlphaFoldDB" id="A0A061FND5"/>
<name>A0A061FND5_THECC</name>
<evidence type="ECO:0000256" key="1">
    <source>
        <dbReference type="SAM" id="MobiDB-lite"/>
    </source>
</evidence>
<dbReference type="InParanoid" id="A0A061FND5"/>
<evidence type="ECO:0000313" key="2">
    <source>
        <dbReference type="EMBL" id="EOY18418.1"/>
    </source>
</evidence>
<feature type="compositionally biased region" description="Polar residues" evidence="1">
    <location>
        <begin position="77"/>
        <end position="95"/>
    </location>
</feature>
<dbReference type="EMBL" id="CM001888">
    <property type="protein sequence ID" value="EOY18418.1"/>
    <property type="molecule type" value="Genomic_DNA"/>
</dbReference>
<organism evidence="2 3">
    <name type="scientific">Theobroma cacao</name>
    <name type="common">Cacao</name>
    <name type="synonym">Cocoa</name>
    <dbReference type="NCBI Taxonomy" id="3641"/>
    <lineage>
        <taxon>Eukaryota</taxon>
        <taxon>Viridiplantae</taxon>
        <taxon>Streptophyta</taxon>
        <taxon>Embryophyta</taxon>
        <taxon>Tracheophyta</taxon>
        <taxon>Spermatophyta</taxon>
        <taxon>Magnoliopsida</taxon>
        <taxon>eudicotyledons</taxon>
        <taxon>Gunneridae</taxon>
        <taxon>Pentapetalae</taxon>
        <taxon>rosids</taxon>
        <taxon>malvids</taxon>
        <taxon>Malvales</taxon>
        <taxon>Malvaceae</taxon>
        <taxon>Byttnerioideae</taxon>
        <taxon>Theobroma</taxon>
    </lineage>
</organism>
<evidence type="ECO:0000313" key="3">
    <source>
        <dbReference type="Proteomes" id="UP000026915"/>
    </source>
</evidence>
<feature type="compositionally biased region" description="Polar residues" evidence="1">
    <location>
        <begin position="28"/>
        <end position="37"/>
    </location>
</feature>
<gene>
    <name evidence="2" type="ORF">TCM_043015</name>
</gene>
<dbReference type="Proteomes" id="UP000026915">
    <property type="component" value="Chromosome 10"/>
</dbReference>
<feature type="region of interest" description="Disordered" evidence="1">
    <location>
        <begin position="1"/>
        <end position="127"/>
    </location>
</feature>